<dbReference type="AlphaFoldDB" id="A0A0E9NBY6"/>
<dbReference type="SUPFAM" id="SSF46565">
    <property type="entry name" value="Chaperone J-domain"/>
    <property type="match status" value="1"/>
</dbReference>
<organism evidence="3 4">
    <name type="scientific">Saitoella complicata (strain BCRC 22490 / CBS 7301 / JCM 7358 / NBRC 10748 / NRRL Y-17804)</name>
    <dbReference type="NCBI Taxonomy" id="698492"/>
    <lineage>
        <taxon>Eukaryota</taxon>
        <taxon>Fungi</taxon>
        <taxon>Dikarya</taxon>
        <taxon>Ascomycota</taxon>
        <taxon>Taphrinomycotina</taxon>
        <taxon>Taphrinomycotina incertae sedis</taxon>
        <taxon>Saitoella</taxon>
    </lineage>
</organism>
<reference evidence="3 4" key="1">
    <citation type="journal article" date="2011" name="J. Gen. Appl. Microbiol.">
        <title>Draft genome sequencing of the enigmatic yeast Saitoella complicata.</title>
        <authorList>
            <person name="Nishida H."/>
            <person name="Hamamoto M."/>
            <person name="Sugiyama J."/>
        </authorList>
    </citation>
    <scope>NUCLEOTIDE SEQUENCE [LARGE SCALE GENOMIC DNA]</scope>
    <source>
        <strain evidence="3 4">NRRL Y-17804</strain>
    </source>
</reference>
<feature type="domain" description="J" evidence="2">
    <location>
        <begin position="194"/>
        <end position="259"/>
    </location>
</feature>
<evidence type="ECO:0000313" key="4">
    <source>
        <dbReference type="Proteomes" id="UP000033140"/>
    </source>
</evidence>
<dbReference type="EMBL" id="BACD03000006">
    <property type="protein sequence ID" value="GAO46900.1"/>
    <property type="molecule type" value="Genomic_DNA"/>
</dbReference>
<dbReference type="PANTHER" id="PTHR43908">
    <property type="entry name" value="AT29763P-RELATED"/>
    <property type="match status" value="1"/>
</dbReference>
<dbReference type="PRINTS" id="PR00625">
    <property type="entry name" value="JDOMAIN"/>
</dbReference>
<keyword evidence="4" id="KW-1185">Reference proteome</keyword>
<protein>
    <recommendedName>
        <fullName evidence="2">J domain-containing protein</fullName>
    </recommendedName>
</protein>
<evidence type="ECO:0000259" key="2">
    <source>
        <dbReference type="PROSITE" id="PS50076"/>
    </source>
</evidence>
<dbReference type="Proteomes" id="UP000033140">
    <property type="component" value="Unassembled WGS sequence"/>
</dbReference>
<evidence type="ECO:0000256" key="1">
    <source>
        <dbReference type="SAM" id="MobiDB-lite"/>
    </source>
</evidence>
<feature type="region of interest" description="Disordered" evidence="1">
    <location>
        <begin position="440"/>
        <end position="511"/>
    </location>
</feature>
<feature type="region of interest" description="Disordered" evidence="1">
    <location>
        <begin position="1"/>
        <end position="40"/>
    </location>
</feature>
<feature type="compositionally biased region" description="Basic and acidic residues" evidence="1">
    <location>
        <begin position="459"/>
        <end position="473"/>
    </location>
</feature>
<dbReference type="GO" id="GO:0030544">
    <property type="term" value="F:Hsp70 protein binding"/>
    <property type="evidence" value="ECO:0007669"/>
    <property type="project" value="TreeGrafter"/>
</dbReference>
<feature type="region of interest" description="Disordered" evidence="1">
    <location>
        <begin position="89"/>
        <end position="179"/>
    </location>
</feature>
<gene>
    <name evidence="3" type="ORF">G7K_1118-t1</name>
</gene>
<name>A0A0E9NBY6_SAICN</name>
<dbReference type="InterPro" id="IPR001623">
    <property type="entry name" value="DnaJ_domain"/>
</dbReference>
<reference evidence="3 4" key="2">
    <citation type="journal article" date="2014" name="J. Gen. Appl. Microbiol.">
        <title>The early diverging ascomycetous budding yeast Saitoella complicata has three histone deacetylases belonging to the Clr6, Hos2, and Rpd3 lineages.</title>
        <authorList>
            <person name="Nishida H."/>
            <person name="Matsumoto T."/>
            <person name="Kondo S."/>
            <person name="Hamamoto M."/>
            <person name="Yoshikawa H."/>
        </authorList>
    </citation>
    <scope>NUCLEOTIDE SEQUENCE [LARGE SCALE GENOMIC DNA]</scope>
    <source>
        <strain evidence="3 4">NRRL Y-17804</strain>
    </source>
</reference>
<dbReference type="GO" id="GO:0005789">
    <property type="term" value="C:endoplasmic reticulum membrane"/>
    <property type="evidence" value="ECO:0007669"/>
    <property type="project" value="TreeGrafter"/>
</dbReference>
<dbReference type="CDD" id="cd06257">
    <property type="entry name" value="DnaJ"/>
    <property type="match status" value="1"/>
</dbReference>
<dbReference type="GO" id="GO:0071218">
    <property type="term" value="P:cellular response to misfolded protein"/>
    <property type="evidence" value="ECO:0007669"/>
    <property type="project" value="TreeGrafter"/>
</dbReference>
<dbReference type="PROSITE" id="PS50076">
    <property type="entry name" value="DNAJ_2"/>
    <property type="match status" value="1"/>
</dbReference>
<reference evidence="3 4" key="3">
    <citation type="journal article" date="2015" name="Genome Announc.">
        <title>Draft Genome Sequence of the Archiascomycetous Yeast Saitoella complicata.</title>
        <authorList>
            <person name="Yamauchi K."/>
            <person name="Kondo S."/>
            <person name="Hamamoto M."/>
            <person name="Takahashi Y."/>
            <person name="Ogura Y."/>
            <person name="Hayashi T."/>
            <person name="Nishida H."/>
        </authorList>
    </citation>
    <scope>NUCLEOTIDE SEQUENCE [LARGE SCALE GENOMIC DNA]</scope>
    <source>
        <strain evidence="3 4">NRRL Y-17804</strain>
    </source>
</reference>
<dbReference type="PANTHER" id="PTHR43908:SF3">
    <property type="entry name" value="AT29763P-RELATED"/>
    <property type="match status" value="1"/>
</dbReference>
<feature type="compositionally biased region" description="Polar residues" evidence="1">
    <location>
        <begin position="97"/>
        <end position="117"/>
    </location>
</feature>
<dbReference type="STRING" id="698492.A0A0E9NBY6"/>
<proteinExistence type="predicted"/>
<dbReference type="InterPro" id="IPR051100">
    <property type="entry name" value="DnaJ_subfamily_B/C"/>
</dbReference>
<accession>A0A0E9NBY6</accession>
<dbReference type="Gene3D" id="1.10.287.110">
    <property type="entry name" value="DnaJ domain"/>
    <property type="match status" value="1"/>
</dbReference>
<dbReference type="InterPro" id="IPR036869">
    <property type="entry name" value="J_dom_sf"/>
</dbReference>
<evidence type="ECO:0000313" key="3">
    <source>
        <dbReference type="EMBL" id="GAO46900.1"/>
    </source>
</evidence>
<sequence>MRLSHVRRGSPYQSRFKVTGPSKGPTGHNPGRSPLSATPLEAERNALRFHGGGIRIPDRLSKNALREPAQRAVQFSALQNISYHTSIHPSATGMPLGTSTSDLPSNTGHVHDSWSTPKQRRTRTPSSSRPGSRAGASRPPSRPPSRQPSMVDLNEPVPPQRENGARSGQGDVHGGAKMSPKATRIVEEILQLDDLYQILGASRTSKPEELRRAYLDRCRICHPDKLPNVPAATAAFQKVSFAYDILSSSSNRRIYDHAGTPPSSISSATTTAPFLGEYTFRSAVAAVLREFMEGDFTLLRKAFQVLNRQYPSLGLGEEVLEAVERSFSRLREVVLATQTYALLLSIELHRVNRVRQHMSTLSYFDLVNRFHVSVQLARVTLAIPMRIDYATRMRAEERERARGEVEGERERGRRGLLNERVMKLLGGVVDVLEMMENHRGVDLDDEEDDAGSSSSASSEGERNDWIRDPGERRSRSRRSSSTGYDFNRTRANGWFWSERPTPNPNETRAGG</sequence>
<dbReference type="Pfam" id="PF00226">
    <property type="entry name" value="DnaJ"/>
    <property type="match status" value="1"/>
</dbReference>
<comment type="caution">
    <text evidence="3">The sequence shown here is derived from an EMBL/GenBank/DDBJ whole genome shotgun (WGS) entry which is preliminary data.</text>
</comment>
<feature type="compositionally biased region" description="Low complexity" evidence="1">
    <location>
        <begin position="124"/>
        <end position="139"/>
    </location>
</feature>
<dbReference type="SMART" id="SM00271">
    <property type="entry name" value="DnaJ"/>
    <property type="match status" value="1"/>
</dbReference>